<name>A0ABT0UWV9_9ACTN</name>
<dbReference type="RefSeq" id="WP_250923046.1">
    <property type="nucleotide sequence ID" value="NZ_JAMQAW010000042.1"/>
</dbReference>
<protein>
    <submittedName>
        <fullName evidence="1">XRE family transcriptional regulator</fullName>
    </submittedName>
</protein>
<proteinExistence type="predicted"/>
<keyword evidence="2" id="KW-1185">Reference proteome</keyword>
<sequence>MDTNSHPLALARLAAGMTRVELAARLRASAARRGLRSGTDKHRVRKWEVAGVTPDAETQQYIAEVLGIPPRAVVPKEWPAWLPAAVVPLGPSIVPALREALRTVDRRSFITAVPAAATVALAADWAHATPAALNAAVRDGKPVGDDAVELLEDGGRRLTTLVTEQRQHMAALLDAHLATVTDLIAHGRYPHHLGLRLHRLAASLAQTAGWWRFDHGRHHDATVYWTAALHSAHALNDPDLGANTLGDLAYQAAWRRDHTTAATLLRHALTRAEHPAARALLQLRYARALAAQGDKRATLRALDASEHLLGAAASRPMPDFCAWLSHADLAVDTGQALLDLGDTARAHRLIAEGQELLPASRTKTMAVFRTYQAASDLERGEPERAAAAARESLLAARRIGAPRCEQLVKDLVPRFQCYRSAEGVSELLHLAGAT</sequence>
<comment type="caution">
    <text evidence="1">The sequence shown here is derived from an EMBL/GenBank/DDBJ whole genome shotgun (WGS) entry which is preliminary data.</text>
</comment>
<evidence type="ECO:0000313" key="2">
    <source>
        <dbReference type="Proteomes" id="UP001431429"/>
    </source>
</evidence>
<reference evidence="1" key="1">
    <citation type="submission" date="2022-06" db="EMBL/GenBank/DDBJ databases">
        <title>Genome public.</title>
        <authorList>
            <person name="Sun Q."/>
        </authorList>
    </citation>
    <scope>NUCLEOTIDE SEQUENCE</scope>
    <source>
        <strain evidence="1">CWNU-1</strain>
    </source>
</reference>
<dbReference type="Proteomes" id="UP001431429">
    <property type="component" value="Unassembled WGS sequence"/>
</dbReference>
<gene>
    <name evidence="1" type="ORF">NBG84_31290</name>
</gene>
<dbReference type="InterPro" id="IPR010982">
    <property type="entry name" value="Lambda_DNA-bd_dom_sf"/>
</dbReference>
<dbReference type="EMBL" id="JAMQAW010000042">
    <property type="protein sequence ID" value="MCM2392721.1"/>
    <property type="molecule type" value="Genomic_DNA"/>
</dbReference>
<accession>A0ABT0UWV9</accession>
<organism evidence="1 2">
    <name type="scientific">Streptomyces albipurpureus</name>
    <dbReference type="NCBI Taxonomy" id="2897419"/>
    <lineage>
        <taxon>Bacteria</taxon>
        <taxon>Bacillati</taxon>
        <taxon>Actinomycetota</taxon>
        <taxon>Actinomycetes</taxon>
        <taxon>Kitasatosporales</taxon>
        <taxon>Streptomycetaceae</taxon>
        <taxon>Streptomyces</taxon>
    </lineage>
</organism>
<evidence type="ECO:0000313" key="1">
    <source>
        <dbReference type="EMBL" id="MCM2392721.1"/>
    </source>
</evidence>
<dbReference type="Gene3D" id="1.10.260.40">
    <property type="entry name" value="lambda repressor-like DNA-binding domains"/>
    <property type="match status" value="1"/>
</dbReference>